<dbReference type="InterPro" id="IPR049012">
    <property type="entry name" value="Mutator_transp_dom"/>
</dbReference>
<evidence type="ECO:0000259" key="1">
    <source>
        <dbReference type="Pfam" id="PF20700"/>
    </source>
</evidence>
<reference evidence="2 3" key="1">
    <citation type="journal article" date="2019" name="Sci. Rep.">
        <title>Orb-weaving spider Araneus ventricosus genome elucidates the spidroin gene catalogue.</title>
        <authorList>
            <person name="Kono N."/>
            <person name="Nakamura H."/>
            <person name="Ohtoshi R."/>
            <person name="Moran D.A.P."/>
            <person name="Shinohara A."/>
            <person name="Yoshida Y."/>
            <person name="Fujiwara M."/>
            <person name="Mori M."/>
            <person name="Tomita M."/>
            <person name="Arakawa K."/>
        </authorList>
    </citation>
    <scope>NUCLEOTIDE SEQUENCE [LARGE SCALE GENOMIC DNA]</scope>
</reference>
<dbReference type="OrthoDB" id="6427993at2759"/>
<protein>
    <recommendedName>
        <fullName evidence="1">Mutator-like transposase domain-containing protein</fullName>
    </recommendedName>
</protein>
<dbReference type="EMBL" id="BGPR01033885">
    <property type="protein sequence ID" value="GBO08001.1"/>
    <property type="molecule type" value="Genomic_DNA"/>
</dbReference>
<keyword evidence="3" id="KW-1185">Reference proteome</keyword>
<feature type="domain" description="Mutator-like transposase" evidence="1">
    <location>
        <begin position="21"/>
        <end position="126"/>
    </location>
</feature>
<proteinExistence type="predicted"/>
<dbReference type="Pfam" id="PF20700">
    <property type="entry name" value="Mutator"/>
    <property type="match status" value="1"/>
</dbReference>
<comment type="caution">
    <text evidence="2">The sequence shown here is derived from an EMBL/GenBank/DDBJ whole genome shotgun (WGS) entry which is preliminary data.</text>
</comment>
<gene>
    <name evidence="2" type="ORF">AVEN_257530_1</name>
</gene>
<name>A0A4Y2U7E5_ARAVE</name>
<sequence>MQELLFFSKGFASSRKVDNRNDINIFVVYGLRLIGEGYRAGRKLISMLDVPFLSNSTYERLPLTILQAASKAAQTRMGDAAEQIRKTKRDVVECLWQKRGYSSLNGLVSCISIDTGNVLGIEAVTQFSGSAKVCFQIQKLPRNHMLVETKRVQLQAWRLSEHASFLNVQKL</sequence>
<accession>A0A4Y2U7E5</accession>
<organism evidence="2 3">
    <name type="scientific">Araneus ventricosus</name>
    <name type="common">Orbweaver spider</name>
    <name type="synonym">Epeira ventricosa</name>
    <dbReference type="NCBI Taxonomy" id="182803"/>
    <lineage>
        <taxon>Eukaryota</taxon>
        <taxon>Metazoa</taxon>
        <taxon>Ecdysozoa</taxon>
        <taxon>Arthropoda</taxon>
        <taxon>Chelicerata</taxon>
        <taxon>Arachnida</taxon>
        <taxon>Araneae</taxon>
        <taxon>Araneomorphae</taxon>
        <taxon>Entelegynae</taxon>
        <taxon>Araneoidea</taxon>
        <taxon>Araneidae</taxon>
        <taxon>Araneus</taxon>
    </lineage>
</organism>
<evidence type="ECO:0000313" key="2">
    <source>
        <dbReference type="EMBL" id="GBO08001.1"/>
    </source>
</evidence>
<evidence type="ECO:0000313" key="3">
    <source>
        <dbReference type="Proteomes" id="UP000499080"/>
    </source>
</evidence>
<dbReference type="Proteomes" id="UP000499080">
    <property type="component" value="Unassembled WGS sequence"/>
</dbReference>
<dbReference type="AlphaFoldDB" id="A0A4Y2U7E5"/>